<accession>A0A2K2D2J4</accession>
<gene>
    <name evidence="1" type="ORF">BRADI_3g41475v3</name>
</gene>
<organism evidence="1">
    <name type="scientific">Brachypodium distachyon</name>
    <name type="common">Purple false brome</name>
    <name type="synonym">Trachynia distachya</name>
    <dbReference type="NCBI Taxonomy" id="15368"/>
    <lineage>
        <taxon>Eukaryota</taxon>
        <taxon>Viridiplantae</taxon>
        <taxon>Streptophyta</taxon>
        <taxon>Embryophyta</taxon>
        <taxon>Tracheophyta</taxon>
        <taxon>Spermatophyta</taxon>
        <taxon>Magnoliopsida</taxon>
        <taxon>Liliopsida</taxon>
        <taxon>Poales</taxon>
        <taxon>Poaceae</taxon>
        <taxon>BOP clade</taxon>
        <taxon>Pooideae</taxon>
        <taxon>Stipodae</taxon>
        <taxon>Brachypodieae</taxon>
        <taxon>Brachypodium</taxon>
    </lineage>
</organism>
<evidence type="ECO:0000313" key="2">
    <source>
        <dbReference type="EnsemblPlants" id="PNT68502"/>
    </source>
</evidence>
<protein>
    <submittedName>
        <fullName evidence="1 2">Uncharacterized protein</fullName>
    </submittedName>
</protein>
<dbReference type="InParanoid" id="A0A2K2D2J4"/>
<sequence length="89" mass="9388">MDGYRASCPTVRVSSQPCNLKLDGDVRPASARPHMHGISIDSASHGWVAGCFGNSTASWSATAKRSCSSGKHAGTQEGCECKTLGWYVL</sequence>
<evidence type="ECO:0000313" key="3">
    <source>
        <dbReference type="Proteomes" id="UP000008810"/>
    </source>
</evidence>
<dbReference type="Gramene" id="PNT68502">
    <property type="protein sequence ID" value="PNT68502"/>
    <property type="gene ID" value="BRADI_3g41475v3"/>
</dbReference>
<reference evidence="1" key="2">
    <citation type="submission" date="2017-06" db="EMBL/GenBank/DDBJ databases">
        <title>WGS assembly of Brachypodium distachyon.</title>
        <authorList>
            <consortium name="The International Brachypodium Initiative"/>
            <person name="Lucas S."/>
            <person name="Harmon-Smith M."/>
            <person name="Lail K."/>
            <person name="Tice H."/>
            <person name="Grimwood J."/>
            <person name="Bruce D."/>
            <person name="Barry K."/>
            <person name="Shu S."/>
            <person name="Lindquist E."/>
            <person name="Wang M."/>
            <person name="Pitluck S."/>
            <person name="Vogel J.P."/>
            <person name="Garvin D.F."/>
            <person name="Mockler T.C."/>
            <person name="Schmutz J."/>
            <person name="Rokhsar D."/>
            <person name="Bevan M.W."/>
        </authorList>
    </citation>
    <scope>NUCLEOTIDE SEQUENCE</scope>
    <source>
        <strain evidence="1">Bd21</strain>
    </source>
</reference>
<dbReference type="AlphaFoldDB" id="A0A2K2D2J4"/>
<dbReference type="EMBL" id="CM000882">
    <property type="protein sequence ID" value="PNT68502.1"/>
    <property type="molecule type" value="Genomic_DNA"/>
</dbReference>
<dbReference type="Proteomes" id="UP000008810">
    <property type="component" value="Chromosome 3"/>
</dbReference>
<reference evidence="2" key="3">
    <citation type="submission" date="2018-08" db="UniProtKB">
        <authorList>
            <consortium name="EnsemblPlants"/>
        </authorList>
    </citation>
    <scope>IDENTIFICATION</scope>
    <source>
        <strain evidence="2">cv. Bd21</strain>
    </source>
</reference>
<proteinExistence type="predicted"/>
<name>A0A2K2D2J4_BRADI</name>
<dbReference type="EnsemblPlants" id="PNT68502">
    <property type="protein sequence ID" value="PNT68502"/>
    <property type="gene ID" value="BRADI_3g41475v3"/>
</dbReference>
<reference evidence="1 2" key="1">
    <citation type="journal article" date="2010" name="Nature">
        <title>Genome sequencing and analysis of the model grass Brachypodium distachyon.</title>
        <authorList>
            <consortium name="International Brachypodium Initiative"/>
        </authorList>
    </citation>
    <scope>NUCLEOTIDE SEQUENCE [LARGE SCALE GENOMIC DNA]</scope>
    <source>
        <strain evidence="1 2">Bd21</strain>
    </source>
</reference>
<keyword evidence="3" id="KW-1185">Reference proteome</keyword>
<evidence type="ECO:0000313" key="1">
    <source>
        <dbReference type="EMBL" id="PNT68502.1"/>
    </source>
</evidence>